<protein>
    <submittedName>
        <fullName evidence="4">Ankyrin repeat-containing domain protein</fullName>
    </submittedName>
</protein>
<evidence type="ECO:0000256" key="3">
    <source>
        <dbReference type="PROSITE-ProRule" id="PRU00023"/>
    </source>
</evidence>
<keyword evidence="5" id="KW-1185">Reference proteome</keyword>
<dbReference type="RefSeq" id="XP_045956224.1">
    <property type="nucleotide sequence ID" value="XM_046108897.1"/>
</dbReference>
<dbReference type="PANTHER" id="PTHR24171">
    <property type="entry name" value="ANKYRIN REPEAT DOMAIN-CONTAINING PROTEIN 39-RELATED"/>
    <property type="match status" value="1"/>
</dbReference>
<dbReference type="SUPFAM" id="SSF48403">
    <property type="entry name" value="Ankyrin repeat"/>
    <property type="match status" value="1"/>
</dbReference>
<evidence type="ECO:0000313" key="5">
    <source>
        <dbReference type="Proteomes" id="UP000758603"/>
    </source>
</evidence>
<dbReference type="Pfam" id="PF12796">
    <property type="entry name" value="Ank_2"/>
    <property type="match status" value="1"/>
</dbReference>
<evidence type="ECO:0000256" key="2">
    <source>
        <dbReference type="ARBA" id="ARBA00023043"/>
    </source>
</evidence>
<dbReference type="InterPro" id="IPR036770">
    <property type="entry name" value="Ankyrin_rpt-contain_sf"/>
</dbReference>
<dbReference type="PANTHER" id="PTHR24171:SF9">
    <property type="entry name" value="ANKYRIN REPEAT DOMAIN-CONTAINING PROTEIN 39"/>
    <property type="match status" value="1"/>
</dbReference>
<feature type="repeat" description="ANK" evidence="3">
    <location>
        <begin position="176"/>
        <end position="200"/>
    </location>
</feature>
<evidence type="ECO:0000313" key="4">
    <source>
        <dbReference type="EMBL" id="KAH6651946.1"/>
    </source>
</evidence>
<comment type="caution">
    <text evidence="4">The sequence shown here is derived from an EMBL/GenBank/DDBJ whole genome shotgun (WGS) entry which is preliminary data.</text>
</comment>
<dbReference type="AlphaFoldDB" id="A0A9P8ZVG9"/>
<dbReference type="PROSITE" id="PS50297">
    <property type="entry name" value="ANK_REP_REGION"/>
    <property type="match status" value="1"/>
</dbReference>
<dbReference type="SMART" id="SM00248">
    <property type="entry name" value="ANK"/>
    <property type="match status" value="3"/>
</dbReference>
<dbReference type="GeneID" id="70137788"/>
<gene>
    <name evidence="4" type="ORF">BKA67DRAFT_680327</name>
</gene>
<proteinExistence type="predicted"/>
<dbReference type="Proteomes" id="UP000758603">
    <property type="component" value="Unassembled WGS sequence"/>
</dbReference>
<dbReference type="InterPro" id="IPR002110">
    <property type="entry name" value="Ankyrin_rpt"/>
</dbReference>
<dbReference type="PROSITE" id="PS50088">
    <property type="entry name" value="ANK_REPEAT"/>
    <property type="match status" value="1"/>
</dbReference>
<keyword evidence="2 3" id="KW-0040">ANK repeat</keyword>
<reference evidence="4" key="1">
    <citation type="journal article" date="2021" name="Nat. Commun.">
        <title>Genetic determinants of endophytism in the Arabidopsis root mycobiome.</title>
        <authorList>
            <person name="Mesny F."/>
            <person name="Miyauchi S."/>
            <person name="Thiergart T."/>
            <person name="Pickel B."/>
            <person name="Atanasova L."/>
            <person name="Karlsson M."/>
            <person name="Huettel B."/>
            <person name="Barry K.W."/>
            <person name="Haridas S."/>
            <person name="Chen C."/>
            <person name="Bauer D."/>
            <person name="Andreopoulos W."/>
            <person name="Pangilinan J."/>
            <person name="LaButti K."/>
            <person name="Riley R."/>
            <person name="Lipzen A."/>
            <person name="Clum A."/>
            <person name="Drula E."/>
            <person name="Henrissat B."/>
            <person name="Kohler A."/>
            <person name="Grigoriev I.V."/>
            <person name="Martin F.M."/>
            <person name="Hacquard S."/>
        </authorList>
    </citation>
    <scope>NUCLEOTIDE SEQUENCE</scope>
    <source>
        <strain evidence="4">MPI-SDFR-AT-0073</strain>
    </source>
</reference>
<dbReference type="Gene3D" id="1.25.40.20">
    <property type="entry name" value="Ankyrin repeat-containing domain"/>
    <property type="match status" value="1"/>
</dbReference>
<organism evidence="4 5">
    <name type="scientific">Truncatella angustata</name>
    <dbReference type="NCBI Taxonomy" id="152316"/>
    <lineage>
        <taxon>Eukaryota</taxon>
        <taxon>Fungi</taxon>
        <taxon>Dikarya</taxon>
        <taxon>Ascomycota</taxon>
        <taxon>Pezizomycotina</taxon>
        <taxon>Sordariomycetes</taxon>
        <taxon>Xylariomycetidae</taxon>
        <taxon>Amphisphaeriales</taxon>
        <taxon>Sporocadaceae</taxon>
        <taxon>Truncatella</taxon>
    </lineage>
</organism>
<dbReference type="OrthoDB" id="20872at2759"/>
<evidence type="ECO:0000256" key="1">
    <source>
        <dbReference type="ARBA" id="ARBA00022737"/>
    </source>
</evidence>
<keyword evidence="1" id="KW-0677">Repeat</keyword>
<sequence>MAEGRLYTKVPSVPHTTAYSEDEKCQVLDLAYCGKAAKMIGLIKTIADRESLTAGHIAAITKDHDGASIGHYAARGNSVESRAALGRALMEFTVGEASVKTAVTLDKDKNGNSPILEACYVGHTAIIDILHKNGGSLTSVNLNQDTAAHRAVLGGSITALNKLIQLKAPLGKQNKNGATPLHLAVNEEDLDLVDALLATGLAQMEVKNKQGMTALDIAEEKELGEIEALLRHYQF</sequence>
<accession>A0A9P8ZVG9</accession>
<dbReference type="EMBL" id="JAGPXC010000006">
    <property type="protein sequence ID" value="KAH6651946.1"/>
    <property type="molecule type" value="Genomic_DNA"/>
</dbReference>
<name>A0A9P8ZVG9_9PEZI</name>